<dbReference type="AlphaFoldDB" id="A0A6P3YE73"/>
<dbReference type="Pfam" id="PF06585">
    <property type="entry name" value="JHBP"/>
    <property type="match status" value="2"/>
</dbReference>
<dbReference type="Proteomes" id="UP000515204">
    <property type="component" value="Unplaced"/>
</dbReference>
<dbReference type="PANTHER" id="PTHR11008">
    <property type="entry name" value="PROTEIN TAKEOUT-LIKE PROTEIN"/>
    <property type="match status" value="1"/>
</dbReference>
<name>A0A6P3YE73_DINQU</name>
<dbReference type="SMART" id="SM00700">
    <property type="entry name" value="JHBP"/>
    <property type="match status" value="1"/>
</dbReference>
<dbReference type="CTD" id="124426612"/>
<dbReference type="PANTHER" id="PTHR11008:SF32">
    <property type="entry name" value="CIRCADIAN CLOCK-CONTROLLED PROTEIN DAYWAKE-RELATED"/>
    <property type="match status" value="1"/>
</dbReference>
<proteinExistence type="predicted"/>
<organism evidence="1 2">
    <name type="scientific">Dinoponera quadriceps</name>
    <name type="common">South American ant</name>
    <dbReference type="NCBI Taxonomy" id="609295"/>
    <lineage>
        <taxon>Eukaryota</taxon>
        <taxon>Metazoa</taxon>
        <taxon>Ecdysozoa</taxon>
        <taxon>Arthropoda</taxon>
        <taxon>Hexapoda</taxon>
        <taxon>Insecta</taxon>
        <taxon>Pterygota</taxon>
        <taxon>Neoptera</taxon>
        <taxon>Endopterygota</taxon>
        <taxon>Hymenoptera</taxon>
        <taxon>Apocrita</taxon>
        <taxon>Aculeata</taxon>
        <taxon>Formicoidea</taxon>
        <taxon>Formicidae</taxon>
        <taxon>Ponerinae</taxon>
        <taxon>Ponerini</taxon>
        <taxon>Dinoponera</taxon>
    </lineage>
</organism>
<protein>
    <submittedName>
        <fullName evidence="2">Protein takeout-like</fullName>
    </submittedName>
</protein>
<dbReference type="InterPro" id="IPR010562">
    <property type="entry name" value="Haemolymph_juvenile_hormone-bd"/>
</dbReference>
<dbReference type="KEGG" id="dqu:106751935"/>
<keyword evidence="1" id="KW-1185">Reference proteome</keyword>
<dbReference type="InterPro" id="IPR038606">
    <property type="entry name" value="To_sf"/>
</dbReference>
<dbReference type="GO" id="GO:0005615">
    <property type="term" value="C:extracellular space"/>
    <property type="evidence" value="ECO:0007669"/>
    <property type="project" value="TreeGrafter"/>
</dbReference>
<dbReference type="GeneID" id="106751935"/>
<evidence type="ECO:0000313" key="1">
    <source>
        <dbReference type="Proteomes" id="UP000515204"/>
    </source>
</evidence>
<dbReference type="Gene3D" id="3.15.10.30">
    <property type="entry name" value="Haemolymph juvenile hormone binding protein"/>
    <property type="match status" value="1"/>
</dbReference>
<reference evidence="2" key="1">
    <citation type="submission" date="2025-08" db="UniProtKB">
        <authorList>
            <consortium name="RefSeq"/>
        </authorList>
    </citation>
    <scope>IDENTIFICATION</scope>
</reference>
<gene>
    <name evidence="2" type="primary">LOC106751935</name>
</gene>
<accession>A0A6P3YE73</accession>
<dbReference type="RefSeq" id="XP_014488713.1">
    <property type="nucleotide sequence ID" value="XM_014633227.1"/>
</dbReference>
<dbReference type="OrthoDB" id="8190514at2759"/>
<evidence type="ECO:0000313" key="2">
    <source>
        <dbReference type="RefSeq" id="XP_014488713.1"/>
    </source>
</evidence>
<sequence>MEEEIGNSNSNNNNNNNRDWKQQIEICIKILPIEPLTIDYMRINSSGPVSLTQEYRNMKIYGLTKNVQVFTKNFNVNTFALNVVAVTSQLNVTYNTTMTFDAEYERYKRHGESYLKLKKLNFHIKDTDMKIYFENLFGKVSSLGEDMNRLLNENSKTIFQEVKPALEEIFKQVITGIAVKIYSNVPLNKIYPPE</sequence>